<dbReference type="InterPro" id="IPR029016">
    <property type="entry name" value="GAF-like_dom_sf"/>
</dbReference>
<gene>
    <name evidence="2" type="ORF">C1H69_00525</name>
</gene>
<dbReference type="Pfam" id="PF01590">
    <property type="entry name" value="GAF"/>
    <property type="match status" value="1"/>
</dbReference>
<dbReference type="Proteomes" id="UP000235803">
    <property type="component" value="Unassembled WGS sequence"/>
</dbReference>
<dbReference type="SUPFAM" id="SSF55781">
    <property type="entry name" value="GAF domain-like"/>
    <property type="match status" value="1"/>
</dbReference>
<keyword evidence="3" id="KW-1185">Reference proteome</keyword>
<evidence type="ECO:0000313" key="2">
    <source>
        <dbReference type="EMBL" id="PMR78784.1"/>
    </source>
</evidence>
<feature type="domain" description="GAF" evidence="1">
    <location>
        <begin position="13"/>
        <end position="149"/>
    </location>
</feature>
<dbReference type="OrthoDB" id="7595220at2"/>
<dbReference type="Gene3D" id="3.30.450.40">
    <property type="match status" value="1"/>
</dbReference>
<dbReference type="AlphaFoldDB" id="A0A2N7UEA1"/>
<proteinExistence type="predicted"/>
<sequence length="162" mass="18056">MNKANHSADRENLSAAFNSILNRLLKETKASRTTLRIDLPQAAFHVDDPAGEALEPGIKPLSGETALDQRKLDTVGWLERHREILIQASCLNVSPAPPQALMDIYGVKAQMLGPVIRDEELVGWVSVHENNATREWTPEEVGYLKQAVQEIHEILDSKKTNN</sequence>
<evidence type="ECO:0000259" key="1">
    <source>
        <dbReference type="Pfam" id="PF01590"/>
    </source>
</evidence>
<organism evidence="2 3">
    <name type="scientific">Billgrantia endophytica</name>
    <dbReference type="NCBI Taxonomy" id="2033802"/>
    <lineage>
        <taxon>Bacteria</taxon>
        <taxon>Pseudomonadati</taxon>
        <taxon>Pseudomonadota</taxon>
        <taxon>Gammaproteobacteria</taxon>
        <taxon>Oceanospirillales</taxon>
        <taxon>Halomonadaceae</taxon>
        <taxon>Billgrantia</taxon>
    </lineage>
</organism>
<dbReference type="InterPro" id="IPR003018">
    <property type="entry name" value="GAF"/>
</dbReference>
<evidence type="ECO:0000313" key="3">
    <source>
        <dbReference type="Proteomes" id="UP000235803"/>
    </source>
</evidence>
<name>A0A2N7UEA1_9GAMM</name>
<dbReference type="EMBL" id="PNRF01000001">
    <property type="protein sequence ID" value="PMR78784.1"/>
    <property type="molecule type" value="Genomic_DNA"/>
</dbReference>
<comment type="caution">
    <text evidence="2">The sequence shown here is derived from an EMBL/GenBank/DDBJ whole genome shotgun (WGS) entry which is preliminary data.</text>
</comment>
<reference evidence="2 3" key="1">
    <citation type="submission" date="2018-01" db="EMBL/GenBank/DDBJ databases">
        <title>Halomonas endophytica sp. nov., isolated from storage liquid in the stems of Populus euphratica.</title>
        <authorList>
            <person name="Chen C."/>
        </authorList>
    </citation>
    <scope>NUCLEOTIDE SEQUENCE [LARGE SCALE GENOMIC DNA]</scope>
    <source>
        <strain evidence="2 3">MC28</strain>
    </source>
</reference>
<accession>A0A2N7UEA1</accession>
<protein>
    <recommendedName>
        <fullName evidence="1">GAF domain-containing protein</fullName>
    </recommendedName>
</protein>
<dbReference type="RefSeq" id="WP_102651463.1">
    <property type="nucleotide sequence ID" value="NZ_PNRF01000001.1"/>
</dbReference>